<sequence>MAIKAYDSHFVTLHALVRGEATSPLTPSFRRRKIKTAKHSASRFYFSSAHLFYLKDKIMRSLSAEKTLKTGSFYNRDYGNLEFK</sequence>
<name>A0AA47KW91_LACLC</name>
<organism evidence="1 2">
    <name type="scientific">Lactococcus lactis subsp. cremoris</name>
    <name type="common">Streptococcus cremoris</name>
    <dbReference type="NCBI Taxonomy" id="1359"/>
    <lineage>
        <taxon>Bacteria</taxon>
        <taxon>Bacillati</taxon>
        <taxon>Bacillota</taxon>
        <taxon>Bacilli</taxon>
        <taxon>Lactobacillales</taxon>
        <taxon>Streptococcaceae</taxon>
        <taxon>Lactococcus</taxon>
    </lineage>
</organism>
<accession>A0AA47KW91</accession>
<evidence type="ECO:0000313" key="2">
    <source>
        <dbReference type="Proteomes" id="UP000192161"/>
    </source>
</evidence>
<dbReference type="EMBL" id="CP016739">
    <property type="protein sequence ID" value="WHL74854.1"/>
    <property type="molecule type" value="Genomic_DNA"/>
</dbReference>
<proteinExistence type="predicted"/>
<dbReference type="Proteomes" id="UP000192161">
    <property type="component" value="Plasmid pJM3C"/>
</dbReference>
<gene>
    <name evidence="1" type="ORF">LLJM3_04080</name>
</gene>
<dbReference type="AlphaFoldDB" id="A0AA47KW91"/>
<geneLocation type="plasmid" evidence="1 2">
    <name>pJM3C</name>
</geneLocation>
<evidence type="ECO:0000313" key="1">
    <source>
        <dbReference type="EMBL" id="WHL74854.1"/>
    </source>
</evidence>
<keyword evidence="1" id="KW-0614">Plasmid</keyword>
<protein>
    <submittedName>
        <fullName evidence="1">Uncharacterized protein</fullName>
    </submittedName>
</protein>
<dbReference type="RefSeq" id="WP_152023943.1">
    <property type="nucleotide sequence ID" value="NZ_CP016739.2"/>
</dbReference>
<reference evidence="1 2" key="1">
    <citation type="journal article" date="2017" name="BMC Genomics">
        <title>Comparative and functional genomics of the Lactococcus lactis taxon; insights into evolution and niche adaptation.</title>
        <authorList>
            <person name="Kelleher P."/>
            <person name="Bottacini F."/>
            <person name="Mahony J."/>
            <person name="Kilcawley K.N."/>
            <person name="van Sinderen D."/>
        </authorList>
    </citation>
    <scope>NUCLEOTIDE SEQUENCE [LARGE SCALE GENOMIC DNA]</scope>
    <source>
        <strain evidence="1 2">JM3</strain>
    </source>
</reference>